<keyword evidence="1" id="KW-0238">DNA-binding</keyword>
<dbReference type="InterPro" id="IPR036388">
    <property type="entry name" value="WH-like_DNA-bd_sf"/>
</dbReference>
<reference evidence="3" key="1">
    <citation type="submission" date="2019-08" db="EMBL/GenBank/DDBJ databases">
        <authorList>
            <person name="Kucharzyk K."/>
            <person name="Murdoch R.W."/>
            <person name="Higgins S."/>
            <person name="Loffler F."/>
        </authorList>
    </citation>
    <scope>NUCLEOTIDE SEQUENCE</scope>
</reference>
<dbReference type="AlphaFoldDB" id="A0A644UFI2"/>
<dbReference type="PROSITE" id="PS50043">
    <property type="entry name" value="HTH_LUXR_2"/>
    <property type="match status" value="1"/>
</dbReference>
<name>A0A644UFI2_9ZZZZ</name>
<dbReference type="GO" id="GO:0006355">
    <property type="term" value="P:regulation of DNA-templated transcription"/>
    <property type="evidence" value="ECO:0007669"/>
    <property type="project" value="InterPro"/>
</dbReference>
<evidence type="ECO:0000259" key="2">
    <source>
        <dbReference type="PROSITE" id="PS50043"/>
    </source>
</evidence>
<proteinExistence type="predicted"/>
<dbReference type="InterPro" id="IPR000792">
    <property type="entry name" value="Tscrpt_reg_LuxR_C"/>
</dbReference>
<dbReference type="SUPFAM" id="SSF46894">
    <property type="entry name" value="C-terminal effector domain of the bipartite response regulators"/>
    <property type="match status" value="1"/>
</dbReference>
<protein>
    <recommendedName>
        <fullName evidence="2">HTH luxR-type domain-containing protein</fullName>
    </recommendedName>
</protein>
<feature type="domain" description="HTH luxR-type" evidence="2">
    <location>
        <begin position="116"/>
        <end position="181"/>
    </location>
</feature>
<evidence type="ECO:0000256" key="1">
    <source>
        <dbReference type="ARBA" id="ARBA00023125"/>
    </source>
</evidence>
<dbReference type="PRINTS" id="PR00038">
    <property type="entry name" value="HTHLUXR"/>
</dbReference>
<dbReference type="PANTHER" id="PTHR43214">
    <property type="entry name" value="TWO-COMPONENT RESPONSE REGULATOR"/>
    <property type="match status" value="1"/>
</dbReference>
<dbReference type="InterPro" id="IPR039420">
    <property type="entry name" value="WalR-like"/>
</dbReference>
<comment type="caution">
    <text evidence="3">The sequence shown here is derived from an EMBL/GenBank/DDBJ whole genome shotgun (WGS) entry which is preliminary data.</text>
</comment>
<dbReference type="GO" id="GO:0003677">
    <property type="term" value="F:DNA binding"/>
    <property type="evidence" value="ECO:0007669"/>
    <property type="project" value="UniProtKB-KW"/>
</dbReference>
<dbReference type="Pfam" id="PF00196">
    <property type="entry name" value="GerE"/>
    <property type="match status" value="1"/>
</dbReference>
<sequence>MLKQFPAGLEGSIEIYRHDNDVRALVNGNRMDYLELPSILREPFQAELIADPKALNCIKYDMRISDPDEIEKKFVACRYGALDSTPDLTGNRTCSDAPCCESIGSCPGFDIVCKIPPAPNGRLSRQEYIVIKLISQGKLDKEIAAELSIELSTVRTYLCRIREKLCINNRIEIALWAMQKGV</sequence>
<dbReference type="EMBL" id="VSSQ01000108">
    <property type="protein sequence ID" value="MPL77650.1"/>
    <property type="molecule type" value="Genomic_DNA"/>
</dbReference>
<organism evidence="3">
    <name type="scientific">bioreactor metagenome</name>
    <dbReference type="NCBI Taxonomy" id="1076179"/>
    <lineage>
        <taxon>unclassified sequences</taxon>
        <taxon>metagenomes</taxon>
        <taxon>ecological metagenomes</taxon>
    </lineage>
</organism>
<evidence type="ECO:0000313" key="3">
    <source>
        <dbReference type="EMBL" id="MPL77650.1"/>
    </source>
</evidence>
<dbReference type="CDD" id="cd06170">
    <property type="entry name" value="LuxR_C_like"/>
    <property type="match status" value="1"/>
</dbReference>
<accession>A0A644UFI2</accession>
<dbReference type="Gene3D" id="1.10.10.10">
    <property type="entry name" value="Winged helix-like DNA-binding domain superfamily/Winged helix DNA-binding domain"/>
    <property type="match status" value="1"/>
</dbReference>
<gene>
    <name evidence="3" type="ORF">SDC9_23507</name>
</gene>
<dbReference type="InterPro" id="IPR016032">
    <property type="entry name" value="Sig_transdc_resp-reg_C-effctor"/>
</dbReference>
<dbReference type="SMART" id="SM00421">
    <property type="entry name" value="HTH_LUXR"/>
    <property type="match status" value="1"/>
</dbReference>